<accession>A0A6V7HET9</accession>
<proteinExistence type="predicted"/>
<feature type="non-terminal residue" evidence="2">
    <location>
        <position position="245"/>
    </location>
</feature>
<keyword evidence="1" id="KW-1133">Transmembrane helix</keyword>
<feature type="transmembrane region" description="Helical" evidence="1">
    <location>
        <begin position="67"/>
        <end position="89"/>
    </location>
</feature>
<dbReference type="AlphaFoldDB" id="A0A6V7HET9"/>
<keyword evidence="3" id="KW-1185">Reference proteome</keyword>
<keyword evidence="1" id="KW-0472">Membrane</keyword>
<dbReference type="Proteomes" id="UP000752696">
    <property type="component" value="Unassembled WGS sequence"/>
</dbReference>
<keyword evidence="1" id="KW-0812">Transmembrane</keyword>
<dbReference type="EMBL" id="CAJDYZ010010944">
    <property type="protein sequence ID" value="CAD1478659.1"/>
    <property type="molecule type" value="Genomic_DNA"/>
</dbReference>
<evidence type="ECO:0000313" key="3">
    <source>
        <dbReference type="Proteomes" id="UP000752696"/>
    </source>
</evidence>
<reference evidence="2" key="1">
    <citation type="submission" date="2020-07" db="EMBL/GenBank/DDBJ databases">
        <authorList>
            <person name="Nazaruddin N."/>
        </authorList>
    </citation>
    <scope>NUCLEOTIDE SEQUENCE</scope>
</reference>
<sequence>FFQKKTTKKTSHQHQNESVSNYLRTRYTIVLSYPPPTLLSYEIGFFRVRANYSIGVRSYQRHPVSSVIVYCPLFSSAGTAPVVATAIAVVNGVKRLTDSPYIIVAVEWFWSVISFGTIKEPTTLIPDERPRGRQGIRFRHKATTLWLFDVRFADGFTLWKTTGLEGRGNRERRRKTMTRTRRWTHEGRQNAAATPVLLPERLLPARAFFHQETSRLRSDSLTILGEDYVTFQIFSFCCFVYLEDR</sequence>
<evidence type="ECO:0000313" key="2">
    <source>
        <dbReference type="EMBL" id="CAD1478659.1"/>
    </source>
</evidence>
<gene>
    <name evidence="2" type="ORF">MHI_LOCUS807972</name>
</gene>
<name>A0A6V7HET9_9HYME</name>
<feature type="non-terminal residue" evidence="2">
    <location>
        <position position="1"/>
    </location>
</feature>
<evidence type="ECO:0000256" key="1">
    <source>
        <dbReference type="SAM" id="Phobius"/>
    </source>
</evidence>
<organism evidence="2 3">
    <name type="scientific">Heterotrigona itama</name>
    <dbReference type="NCBI Taxonomy" id="395501"/>
    <lineage>
        <taxon>Eukaryota</taxon>
        <taxon>Metazoa</taxon>
        <taxon>Ecdysozoa</taxon>
        <taxon>Arthropoda</taxon>
        <taxon>Hexapoda</taxon>
        <taxon>Insecta</taxon>
        <taxon>Pterygota</taxon>
        <taxon>Neoptera</taxon>
        <taxon>Endopterygota</taxon>
        <taxon>Hymenoptera</taxon>
        <taxon>Apocrita</taxon>
        <taxon>Aculeata</taxon>
        <taxon>Apoidea</taxon>
        <taxon>Anthophila</taxon>
        <taxon>Apidae</taxon>
        <taxon>Heterotrigona</taxon>
    </lineage>
</organism>
<comment type="caution">
    <text evidence="2">The sequence shown here is derived from an EMBL/GenBank/DDBJ whole genome shotgun (WGS) entry which is preliminary data.</text>
</comment>
<protein>
    <submittedName>
        <fullName evidence="2">Uncharacterized protein</fullName>
    </submittedName>
</protein>